<keyword evidence="1 4" id="KW-0489">Methyltransferase</keyword>
<dbReference type="InterPro" id="IPR029063">
    <property type="entry name" value="SAM-dependent_MTases_sf"/>
</dbReference>
<comment type="caution">
    <text evidence="4">The sequence shown here is derived from an EMBL/GenBank/DDBJ whole genome shotgun (WGS) entry which is preliminary data.</text>
</comment>
<evidence type="ECO:0000256" key="2">
    <source>
        <dbReference type="ARBA" id="ARBA00022679"/>
    </source>
</evidence>
<evidence type="ECO:0000256" key="1">
    <source>
        <dbReference type="ARBA" id="ARBA00022603"/>
    </source>
</evidence>
<dbReference type="SUPFAM" id="SSF53335">
    <property type="entry name" value="S-adenosyl-L-methionine-dependent methyltransferases"/>
    <property type="match status" value="1"/>
</dbReference>
<evidence type="ECO:0000259" key="3">
    <source>
        <dbReference type="Pfam" id="PF13649"/>
    </source>
</evidence>
<dbReference type="AlphaFoldDB" id="A0A5S5BW42"/>
<reference evidence="4 5" key="1">
    <citation type="submission" date="2019-07" db="EMBL/GenBank/DDBJ databases">
        <title>Genomic Encyclopedia of Type Strains, Phase III (KMG-III): the genomes of soil and plant-associated and newly described type strains.</title>
        <authorList>
            <person name="Whitman W."/>
        </authorList>
    </citation>
    <scope>NUCLEOTIDE SEQUENCE [LARGE SCALE GENOMIC DNA]</scope>
    <source>
        <strain evidence="4 5">BL24</strain>
    </source>
</reference>
<gene>
    <name evidence="4" type="ORF">BCM02_110197</name>
</gene>
<organism evidence="4 5">
    <name type="scientific">Paenibacillus methanolicus</name>
    <dbReference type="NCBI Taxonomy" id="582686"/>
    <lineage>
        <taxon>Bacteria</taxon>
        <taxon>Bacillati</taxon>
        <taxon>Bacillota</taxon>
        <taxon>Bacilli</taxon>
        <taxon>Bacillales</taxon>
        <taxon>Paenibacillaceae</taxon>
        <taxon>Paenibacillus</taxon>
    </lineage>
</organism>
<dbReference type="GO" id="GO:0008168">
    <property type="term" value="F:methyltransferase activity"/>
    <property type="evidence" value="ECO:0007669"/>
    <property type="project" value="UniProtKB-KW"/>
</dbReference>
<proteinExistence type="predicted"/>
<accession>A0A5S5BW42</accession>
<protein>
    <submittedName>
        <fullName evidence="4">Trans-aconitate methyltransferase</fullName>
    </submittedName>
</protein>
<dbReference type="Gene3D" id="3.40.50.150">
    <property type="entry name" value="Vaccinia Virus protein VP39"/>
    <property type="match status" value="1"/>
</dbReference>
<feature type="domain" description="Methyltransferase" evidence="3">
    <location>
        <begin position="36"/>
        <end position="123"/>
    </location>
</feature>
<keyword evidence="5" id="KW-1185">Reference proteome</keyword>
<dbReference type="InterPro" id="IPR041698">
    <property type="entry name" value="Methyltransf_25"/>
</dbReference>
<dbReference type="PANTHER" id="PTHR43861">
    <property type="entry name" value="TRANS-ACONITATE 2-METHYLTRANSFERASE-RELATED"/>
    <property type="match status" value="1"/>
</dbReference>
<dbReference type="EMBL" id="VNHS01000010">
    <property type="protein sequence ID" value="TYP71247.1"/>
    <property type="molecule type" value="Genomic_DNA"/>
</dbReference>
<evidence type="ECO:0000313" key="4">
    <source>
        <dbReference type="EMBL" id="TYP71247.1"/>
    </source>
</evidence>
<name>A0A5S5BW42_9BACL</name>
<dbReference type="CDD" id="cd02440">
    <property type="entry name" value="AdoMet_MTases"/>
    <property type="match status" value="1"/>
</dbReference>
<sequence>MTQRWHAQGYDKSMAFVSRYGEELVEWLELKAGERVLDWGCGTGDLAAELARRGAVVTGIDGSADMIAQARAKYTQLDWRVADGQSYISEDAADAIFSNAALHWMTDAEGAAGSMSASLRPGGRLVAEFGAAGNIRLIREALGAAWPAALAPGAPAWPWYFPTVGEYAALLERAGLEVRMAVRVDRPTPLSDGEQGMRVWLATFANGILSGLEEDVREAVVAETERGLKATALWDGARWTADYERLRVVAVKR</sequence>
<dbReference type="RefSeq" id="WP_148931906.1">
    <property type="nucleotide sequence ID" value="NZ_VNHS01000010.1"/>
</dbReference>
<dbReference type="GO" id="GO:0032259">
    <property type="term" value="P:methylation"/>
    <property type="evidence" value="ECO:0007669"/>
    <property type="project" value="UniProtKB-KW"/>
</dbReference>
<dbReference type="OrthoDB" id="9760689at2"/>
<evidence type="ECO:0000313" key="5">
    <source>
        <dbReference type="Proteomes" id="UP000323257"/>
    </source>
</evidence>
<keyword evidence="2 4" id="KW-0808">Transferase</keyword>
<dbReference type="PANTHER" id="PTHR43861:SF1">
    <property type="entry name" value="TRANS-ACONITATE 2-METHYLTRANSFERASE"/>
    <property type="match status" value="1"/>
</dbReference>
<dbReference type="Proteomes" id="UP000323257">
    <property type="component" value="Unassembled WGS sequence"/>
</dbReference>
<dbReference type="Pfam" id="PF13649">
    <property type="entry name" value="Methyltransf_25"/>
    <property type="match status" value="1"/>
</dbReference>